<organism evidence="2 3">
    <name type="scientific">Croceivirga thetidis</name>
    <dbReference type="NCBI Taxonomy" id="2721623"/>
    <lineage>
        <taxon>Bacteria</taxon>
        <taxon>Pseudomonadati</taxon>
        <taxon>Bacteroidota</taxon>
        <taxon>Flavobacteriia</taxon>
        <taxon>Flavobacteriales</taxon>
        <taxon>Flavobacteriaceae</taxon>
        <taxon>Croceivirga</taxon>
    </lineage>
</organism>
<keyword evidence="1" id="KW-0472">Membrane</keyword>
<feature type="transmembrane region" description="Helical" evidence="1">
    <location>
        <begin position="21"/>
        <end position="42"/>
    </location>
</feature>
<dbReference type="RefSeq" id="WP_168550556.1">
    <property type="nucleotide sequence ID" value="NZ_JAAWWL010000001.1"/>
</dbReference>
<dbReference type="EMBL" id="JAAWWL010000001">
    <property type="protein sequence ID" value="NKI30939.1"/>
    <property type="molecule type" value="Genomic_DNA"/>
</dbReference>
<evidence type="ECO:0000313" key="2">
    <source>
        <dbReference type="EMBL" id="NKI30939.1"/>
    </source>
</evidence>
<dbReference type="Pfam" id="PF19578">
    <property type="entry name" value="DUF6090"/>
    <property type="match status" value="1"/>
</dbReference>
<comment type="caution">
    <text evidence="2">The sequence shown here is derived from an EMBL/GenBank/DDBJ whole genome shotgun (WGS) entry which is preliminary data.</text>
</comment>
<evidence type="ECO:0000313" key="3">
    <source>
        <dbReference type="Proteomes" id="UP000718451"/>
    </source>
</evidence>
<evidence type="ECO:0000256" key="1">
    <source>
        <dbReference type="SAM" id="Phobius"/>
    </source>
</evidence>
<reference evidence="2 3" key="1">
    <citation type="submission" date="2020-04" db="EMBL/GenBank/DDBJ databases">
        <authorList>
            <person name="Yoon J."/>
        </authorList>
    </citation>
    <scope>NUCLEOTIDE SEQUENCE [LARGE SCALE GENOMIC DNA]</scope>
    <source>
        <strain evidence="2 3">DJ-13</strain>
    </source>
</reference>
<dbReference type="InterPro" id="IPR045749">
    <property type="entry name" value="DUF6090"/>
</dbReference>
<gene>
    <name evidence="2" type="ORF">HCU67_03225</name>
</gene>
<keyword evidence="1" id="KW-1133">Transmembrane helix</keyword>
<keyword evidence="1" id="KW-0812">Transmembrane</keyword>
<name>A0ABX1GM45_9FLAO</name>
<dbReference type="Proteomes" id="UP000718451">
    <property type="component" value="Unassembled WGS sequence"/>
</dbReference>
<sequence length="237" mass="27890">MIKFFRRIRQKLLEENRFSKYLIYAIGEIILVVIGILIALAINNWNTENTNRKKEALILKQIHMDFQSNRNQLDSIVLINKKKQKALTIFIDALLTDPGVAAIDSLLKYNADIYTIKTFNPSNGTIEALINSSSFELVQNDSLRNLLVSWKDVYNDYAEEEQLERTYQIQNFTPYLRKNFNRLQPYSQENLELLKTVEFQNTFIDKRLLCDFVLEAIEQEKINSYIDEIIRLSKDHD</sequence>
<protein>
    <submittedName>
        <fullName evidence="2">Uncharacterized protein</fullName>
    </submittedName>
</protein>
<keyword evidence="3" id="KW-1185">Reference proteome</keyword>
<proteinExistence type="predicted"/>
<accession>A0ABX1GM45</accession>